<feature type="domain" description="Carbohydrate kinase PfkB" evidence="3">
    <location>
        <begin position="18"/>
        <end position="313"/>
    </location>
</feature>
<organism evidence="4 5">
    <name type="scientific">Niabella yanshanensis</name>
    <dbReference type="NCBI Taxonomy" id="577386"/>
    <lineage>
        <taxon>Bacteria</taxon>
        <taxon>Pseudomonadati</taxon>
        <taxon>Bacteroidota</taxon>
        <taxon>Chitinophagia</taxon>
        <taxon>Chitinophagales</taxon>
        <taxon>Chitinophagaceae</taxon>
        <taxon>Niabella</taxon>
    </lineage>
</organism>
<accession>A0ABZ0W8X7</accession>
<protein>
    <submittedName>
        <fullName evidence="4">D-glycero-beta-D-manno-heptose-7-phosphate kinase</fullName>
    </submittedName>
</protein>
<proteinExistence type="predicted"/>
<dbReference type="SUPFAM" id="SSF53613">
    <property type="entry name" value="Ribokinase-like"/>
    <property type="match status" value="1"/>
</dbReference>
<dbReference type="Proteomes" id="UP001325680">
    <property type="component" value="Chromosome"/>
</dbReference>
<gene>
    <name evidence="4" type="primary">rfaE1</name>
    <name evidence="4" type="ORF">U0035_06075</name>
</gene>
<keyword evidence="1" id="KW-0808">Transferase</keyword>
<dbReference type="RefSeq" id="WP_211316330.1">
    <property type="nucleotide sequence ID" value="NZ_CP139960.1"/>
</dbReference>
<dbReference type="EMBL" id="CP139960">
    <property type="protein sequence ID" value="WQD39712.1"/>
    <property type="molecule type" value="Genomic_DNA"/>
</dbReference>
<dbReference type="InterPro" id="IPR011611">
    <property type="entry name" value="PfkB_dom"/>
</dbReference>
<evidence type="ECO:0000259" key="3">
    <source>
        <dbReference type="Pfam" id="PF00294"/>
    </source>
</evidence>
<dbReference type="CDD" id="cd01172">
    <property type="entry name" value="RfaE_like"/>
    <property type="match status" value="1"/>
</dbReference>
<evidence type="ECO:0000256" key="2">
    <source>
        <dbReference type="ARBA" id="ARBA00022777"/>
    </source>
</evidence>
<name>A0ABZ0W8X7_9BACT</name>
<dbReference type="GO" id="GO:0016301">
    <property type="term" value="F:kinase activity"/>
    <property type="evidence" value="ECO:0007669"/>
    <property type="project" value="UniProtKB-KW"/>
</dbReference>
<dbReference type="PANTHER" id="PTHR46969:SF1">
    <property type="entry name" value="BIFUNCTIONAL PROTEIN HLDE"/>
    <property type="match status" value="1"/>
</dbReference>
<dbReference type="NCBIfam" id="TIGR02198">
    <property type="entry name" value="rfaE_dom_I"/>
    <property type="match status" value="1"/>
</dbReference>
<dbReference type="InterPro" id="IPR011913">
    <property type="entry name" value="RfaE_dom_I"/>
</dbReference>
<dbReference type="PANTHER" id="PTHR46969">
    <property type="entry name" value="BIFUNCTIONAL PROTEIN HLDE"/>
    <property type="match status" value="1"/>
</dbReference>
<keyword evidence="5" id="KW-1185">Reference proteome</keyword>
<reference evidence="4 5" key="1">
    <citation type="submission" date="2023-12" db="EMBL/GenBank/DDBJ databases">
        <title>Genome sequencing and assembly of bacterial species from a model synthetic community.</title>
        <authorList>
            <person name="Hogle S.L."/>
        </authorList>
    </citation>
    <scope>NUCLEOTIDE SEQUENCE [LARGE SCALE GENOMIC DNA]</scope>
    <source>
        <strain evidence="4 5">HAMBI_3031</strain>
    </source>
</reference>
<evidence type="ECO:0000313" key="5">
    <source>
        <dbReference type="Proteomes" id="UP001325680"/>
    </source>
</evidence>
<dbReference type="InterPro" id="IPR029056">
    <property type="entry name" value="Ribokinase-like"/>
</dbReference>
<evidence type="ECO:0000256" key="1">
    <source>
        <dbReference type="ARBA" id="ARBA00022679"/>
    </source>
</evidence>
<evidence type="ECO:0000313" key="4">
    <source>
        <dbReference type="EMBL" id="WQD39712.1"/>
    </source>
</evidence>
<sequence>MRHKEEILSIRKAKNQPNILVIGDIMADRYIWGSASRISPEAPVPVVNVKNETVTLGGAANVVQNLFKLNAKVSICGIMGDDPIASTVLDLLKSGKIDASGIVADKSRPTTLKTRIMAGNHQLLRVDRETTADIQENIETKLLNKIKAKLRHTDIVLLSDYNKGLLSYSFTQKLLTLCQTNGKKVMVDPKGLHYEKYTGAWLIKPNKRELAEATVTEKIETNEQLIKAARKLIAKTKSQYLVVTRSEEGLSLISKKSHEDFPVKAREVFDVTGAGDTVFASLGYFVACGLDLATACELANYAAAIAVSKVGSVAVTIDEILSLINEHE</sequence>
<dbReference type="Pfam" id="PF00294">
    <property type="entry name" value="PfkB"/>
    <property type="match status" value="1"/>
</dbReference>
<keyword evidence="2 4" id="KW-0418">Kinase</keyword>
<dbReference type="Gene3D" id="3.40.1190.20">
    <property type="match status" value="1"/>
</dbReference>